<name>A0A1S3AF25_ERIEU</name>
<sequence>MARIVYPSQAPVDLDIYQSSYMVDYKPYRKHKYSKVTPEEQKKLEAQLRNKEFQRPSPSPYPKLGDGYSAFKRVHMTAKDLGLPGFFPSQARTPATEAKGRSFTSTCPSIHPVSLALHLAHRNQNPVHQVADFPCLLEPSRQPAPEEGKGYLLLPGCFCPHRHKDKFPVLYRWGPLMPFYQ</sequence>
<dbReference type="eggNOG" id="ENOG502T74N">
    <property type="taxonomic scope" value="Eukaryota"/>
</dbReference>
<proteinExistence type="predicted"/>
<dbReference type="GO" id="GO:0005737">
    <property type="term" value="C:cytoplasm"/>
    <property type="evidence" value="ECO:0007669"/>
    <property type="project" value="TreeGrafter"/>
</dbReference>
<keyword evidence="1" id="KW-1185">Reference proteome</keyword>
<dbReference type="Proteomes" id="UP001652624">
    <property type="component" value="Chromosome 3"/>
</dbReference>
<evidence type="ECO:0000313" key="2">
    <source>
        <dbReference type="RefSeq" id="XP_007533955.1"/>
    </source>
</evidence>
<protein>
    <submittedName>
        <fullName evidence="2">Protein SPMIP9</fullName>
    </submittedName>
</protein>
<organism evidence="1 2">
    <name type="scientific">Erinaceus europaeus</name>
    <name type="common">Western European hedgehog</name>
    <dbReference type="NCBI Taxonomy" id="9365"/>
    <lineage>
        <taxon>Eukaryota</taxon>
        <taxon>Metazoa</taxon>
        <taxon>Chordata</taxon>
        <taxon>Craniata</taxon>
        <taxon>Vertebrata</taxon>
        <taxon>Euteleostomi</taxon>
        <taxon>Mammalia</taxon>
        <taxon>Eutheria</taxon>
        <taxon>Laurasiatheria</taxon>
        <taxon>Eulipotyphla</taxon>
        <taxon>Erinaceidae</taxon>
        <taxon>Erinaceinae</taxon>
        <taxon>Erinaceus</taxon>
    </lineage>
</organism>
<dbReference type="Pfam" id="PF15217">
    <property type="entry name" value="TSC21"/>
    <property type="match status" value="1"/>
</dbReference>
<dbReference type="CTD" id="200523"/>
<accession>A0A1S3AF25</accession>
<dbReference type="OrthoDB" id="9514831at2759"/>
<dbReference type="STRING" id="9365.ENSEEUP00000006799"/>
<dbReference type="FunCoup" id="A0A1S3AF25">
    <property type="interactions" value="88"/>
</dbReference>
<dbReference type="PANTHER" id="PTHR36882:SF1">
    <property type="entry name" value="TESTIS-EXPRESSED SEQUENCE 37 PROTEIN"/>
    <property type="match status" value="1"/>
</dbReference>
<dbReference type="InParanoid" id="A0A1S3AF25"/>
<reference evidence="2" key="1">
    <citation type="submission" date="2025-08" db="UniProtKB">
        <authorList>
            <consortium name="RefSeq"/>
        </authorList>
    </citation>
    <scope>IDENTIFICATION</scope>
</reference>
<evidence type="ECO:0000313" key="1">
    <source>
        <dbReference type="Proteomes" id="UP001652624"/>
    </source>
</evidence>
<dbReference type="RefSeq" id="XP_007533955.1">
    <property type="nucleotide sequence ID" value="XM_007533893.2"/>
</dbReference>
<dbReference type="AlphaFoldDB" id="A0A1S3AF25"/>
<dbReference type="GeneID" id="103123241"/>
<gene>
    <name evidence="2" type="primary">SPMIP9</name>
</gene>
<dbReference type="PANTHER" id="PTHR36882">
    <property type="entry name" value="TESTIS-EXPRESSED SEQUENCE 37 PROTEIN"/>
    <property type="match status" value="1"/>
</dbReference>
<dbReference type="InterPro" id="IPR029361">
    <property type="entry name" value="SPMIP9"/>
</dbReference>